<dbReference type="AlphaFoldDB" id="D3EZB3"/>
<gene>
    <name evidence="2" type="ordered locus">Cwoe_3460</name>
</gene>
<reference evidence="2 3" key="1">
    <citation type="journal article" date="2010" name="Stand. Genomic Sci.">
        <title>Complete genome sequence of Conexibacter woesei type strain (ID131577).</title>
        <authorList>
            <person name="Pukall R."/>
            <person name="Lapidus A."/>
            <person name="Glavina Del Rio T."/>
            <person name="Copeland A."/>
            <person name="Tice H."/>
            <person name="Cheng J.-F."/>
            <person name="Lucas S."/>
            <person name="Chen F."/>
            <person name="Nolan M."/>
            <person name="Bruce D."/>
            <person name="Goodwin L."/>
            <person name="Pitluck S."/>
            <person name="Mavromatis K."/>
            <person name="Ivanova N."/>
            <person name="Ovchinnikova G."/>
            <person name="Pati A."/>
            <person name="Chen A."/>
            <person name="Palaniappan K."/>
            <person name="Land M."/>
            <person name="Hauser L."/>
            <person name="Chang Y.-J."/>
            <person name="Jeffries C.D."/>
            <person name="Chain P."/>
            <person name="Meincke L."/>
            <person name="Sims D."/>
            <person name="Brettin T."/>
            <person name="Detter J.C."/>
            <person name="Rohde M."/>
            <person name="Goeker M."/>
            <person name="Bristow J."/>
            <person name="Eisen J.A."/>
            <person name="Markowitz V."/>
            <person name="Kyrpides N.C."/>
            <person name="Klenk H.-P."/>
            <person name="Hugenholtz P."/>
        </authorList>
    </citation>
    <scope>NUCLEOTIDE SEQUENCE [LARGE SCALE GENOMIC DNA]</scope>
    <source>
        <strain evidence="3">DSM 14684 / CIP 108061 / JCM 11494 / NBRC 100937 / ID131577</strain>
    </source>
</reference>
<feature type="region of interest" description="Disordered" evidence="1">
    <location>
        <begin position="176"/>
        <end position="210"/>
    </location>
</feature>
<feature type="region of interest" description="Disordered" evidence="1">
    <location>
        <begin position="292"/>
        <end position="319"/>
    </location>
</feature>
<keyword evidence="3" id="KW-1185">Reference proteome</keyword>
<dbReference type="Pfam" id="PF05974">
    <property type="entry name" value="DUF892"/>
    <property type="match status" value="1"/>
</dbReference>
<dbReference type="Proteomes" id="UP000008229">
    <property type="component" value="Chromosome"/>
</dbReference>
<dbReference type="InterPro" id="IPR009078">
    <property type="entry name" value="Ferritin-like_SF"/>
</dbReference>
<dbReference type="HOGENOM" id="CLU_874128_0_0_11"/>
<dbReference type="SUPFAM" id="SSF47240">
    <property type="entry name" value="Ferritin-like"/>
    <property type="match status" value="1"/>
</dbReference>
<feature type="region of interest" description="Disordered" evidence="1">
    <location>
        <begin position="239"/>
        <end position="262"/>
    </location>
</feature>
<dbReference type="STRING" id="469383.Cwoe_3460"/>
<dbReference type="Gene3D" id="1.20.1260.10">
    <property type="match status" value="1"/>
</dbReference>
<name>D3EZB3_CONWI</name>
<dbReference type="CDD" id="cd00657">
    <property type="entry name" value="Ferritin_like"/>
    <property type="match status" value="1"/>
</dbReference>
<organism evidence="2 3">
    <name type="scientific">Conexibacter woesei (strain DSM 14684 / CCUG 47730 / CIP 108061 / JCM 11494 / NBRC 100937 / ID131577)</name>
    <dbReference type="NCBI Taxonomy" id="469383"/>
    <lineage>
        <taxon>Bacteria</taxon>
        <taxon>Bacillati</taxon>
        <taxon>Actinomycetota</taxon>
        <taxon>Thermoleophilia</taxon>
        <taxon>Solirubrobacterales</taxon>
        <taxon>Conexibacteraceae</taxon>
        <taxon>Conexibacter</taxon>
    </lineage>
</organism>
<dbReference type="InterPro" id="IPR012347">
    <property type="entry name" value="Ferritin-like"/>
</dbReference>
<dbReference type="InterPro" id="IPR010287">
    <property type="entry name" value="DUF892_YciF-like"/>
</dbReference>
<reference evidence="3" key="2">
    <citation type="submission" date="2010-01" db="EMBL/GenBank/DDBJ databases">
        <title>The complete genome of Conexibacter woesei DSM 14684.</title>
        <authorList>
            <consortium name="US DOE Joint Genome Institute (JGI-PGF)"/>
            <person name="Lucas S."/>
            <person name="Copeland A."/>
            <person name="Lapidus A."/>
            <person name="Glavina del Rio T."/>
            <person name="Dalin E."/>
            <person name="Tice H."/>
            <person name="Bruce D."/>
            <person name="Goodwin L."/>
            <person name="Pitluck S."/>
            <person name="Kyrpides N."/>
            <person name="Mavromatis K."/>
            <person name="Ivanova N."/>
            <person name="Mikhailova N."/>
            <person name="Chertkov O."/>
            <person name="Brettin T."/>
            <person name="Detter J.C."/>
            <person name="Han C."/>
            <person name="Larimer F."/>
            <person name="Land M."/>
            <person name="Hauser L."/>
            <person name="Markowitz V."/>
            <person name="Cheng J.-F."/>
            <person name="Hugenholtz P."/>
            <person name="Woyke T."/>
            <person name="Wu D."/>
            <person name="Pukall R."/>
            <person name="Steenblock K."/>
            <person name="Schneider S."/>
            <person name="Klenk H.-P."/>
            <person name="Eisen J.A."/>
        </authorList>
    </citation>
    <scope>NUCLEOTIDE SEQUENCE [LARGE SCALE GENOMIC DNA]</scope>
    <source>
        <strain evidence="3">DSM 14684 / CIP 108061 / JCM 11494 / NBRC 100937 / ID131577</strain>
    </source>
</reference>
<proteinExistence type="predicted"/>
<dbReference type="eggNOG" id="COG3685">
    <property type="taxonomic scope" value="Bacteria"/>
</dbReference>
<feature type="compositionally biased region" description="Basic and acidic residues" evidence="1">
    <location>
        <begin position="248"/>
        <end position="262"/>
    </location>
</feature>
<evidence type="ECO:0000313" key="2">
    <source>
        <dbReference type="EMBL" id="ADB51878.1"/>
    </source>
</evidence>
<accession>D3EZB3</accession>
<evidence type="ECO:0000256" key="1">
    <source>
        <dbReference type="SAM" id="MobiDB-lite"/>
    </source>
</evidence>
<feature type="compositionally biased region" description="Basic and acidic residues" evidence="1">
    <location>
        <begin position="296"/>
        <end position="319"/>
    </location>
</feature>
<evidence type="ECO:0000313" key="3">
    <source>
        <dbReference type="Proteomes" id="UP000008229"/>
    </source>
</evidence>
<dbReference type="KEGG" id="cwo:Cwoe_3460"/>
<dbReference type="EMBL" id="CP001854">
    <property type="protein sequence ID" value="ADB51878.1"/>
    <property type="molecule type" value="Genomic_DNA"/>
</dbReference>
<sequence>MSAMTTTEDKIVQYLNEARAMELALVRTLQAHIAMTPSGGYRRILERHLRETRDHADRVGRRLSDLDAAPTVAGTVYGIGQQLAGQLLALGKAPLDVLRGASAEEKLLKNAKDECATEALEIATYDALEQLALRAGDKPTARLAADHRADEERMLRALRQQLPALTDAVVGAEVDGRPTFDAGRTGAAQTAQRTVRDTERNVSDAVQGTTRAVRRAAADTRRAAAGAVDDAAGAARAAIGSSATSATTEEREEQRQPFARYDELNADRVVGRLDALTPAQLRHVATYERAHKHRRTVLEAAERKRGGTEHGDRAPAGRR</sequence>
<protein>
    <submittedName>
        <fullName evidence="2">Uncharacterized protein</fullName>
    </submittedName>
</protein>